<name>A0AAD3DQX3_9CHLO</name>
<feature type="region of interest" description="Disordered" evidence="1">
    <location>
        <begin position="135"/>
        <end position="160"/>
    </location>
</feature>
<protein>
    <submittedName>
        <fullName evidence="2">Uncharacterized protein</fullName>
    </submittedName>
</protein>
<evidence type="ECO:0000313" key="3">
    <source>
        <dbReference type="Proteomes" id="UP001054857"/>
    </source>
</evidence>
<dbReference type="AlphaFoldDB" id="A0AAD3DQX3"/>
<dbReference type="EMBL" id="BMAR01000014">
    <property type="protein sequence ID" value="GFR46391.1"/>
    <property type="molecule type" value="Genomic_DNA"/>
</dbReference>
<evidence type="ECO:0000313" key="2">
    <source>
        <dbReference type="EMBL" id="GFR46391.1"/>
    </source>
</evidence>
<proteinExistence type="predicted"/>
<gene>
    <name evidence="2" type="ORF">Agub_g7973</name>
</gene>
<dbReference type="Proteomes" id="UP001054857">
    <property type="component" value="Unassembled WGS sequence"/>
</dbReference>
<evidence type="ECO:0000256" key="1">
    <source>
        <dbReference type="SAM" id="MobiDB-lite"/>
    </source>
</evidence>
<sequence>MSGLYQSASWFAVEAPFLRQLAGILPAMRLLPAQRLIECRHAPRPTAYYSTCAHVSIASLPSGTHSSLIMRWSRGAAGRPSGRPEVAAKALPFDSSSGEILVAAEAGVATSTLVLGCLFTMLGSKPTAARAAVSAASATTSKHLSPQPQLQQQVPHQLAS</sequence>
<organism evidence="2 3">
    <name type="scientific">Astrephomene gubernaculifera</name>
    <dbReference type="NCBI Taxonomy" id="47775"/>
    <lineage>
        <taxon>Eukaryota</taxon>
        <taxon>Viridiplantae</taxon>
        <taxon>Chlorophyta</taxon>
        <taxon>core chlorophytes</taxon>
        <taxon>Chlorophyceae</taxon>
        <taxon>CS clade</taxon>
        <taxon>Chlamydomonadales</taxon>
        <taxon>Astrephomenaceae</taxon>
        <taxon>Astrephomene</taxon>
    </lineage>
</organism>
<keyword evidence="3" id="KW-1185">Reference proteome</keyword>
<accession>A0AAD3DQX3</accession>
<feature type="non-terminal residue" evidence="2">
    <location>
        <position position="160"/>
    </location>
</feature>
<reference evidence="2 3" key="1">
    <citation type="journal article" date="2021" name="Sci. Rep.">
        <title>Genome sequencing of the multicellular alga Astrephomene provides insights into convergent evolution of germ-soma differentiation.</title>
        <authorList>
            <person name="Yamashita S."/>
            <person name="Yamamoto K."/>
            <person name="Matsuzaki R."/>
            <person name="Suzuki S."/>
            <person name="Yamaguchi H."/>
            <person name="Hirooka S."/>
            <person name="Minakuchi Y."/>
            <person name="Miyagishima S."/>
            <person name="Kawachi M."/>
            <person name="Toyoda A."/>
            <person name="Nozaki H."/>
        </authorList>
    </citation>
    <scope>NUCLEOTIDE SEQUENCE [LARGE SCALE GENOMIC DNA]</scope>
    <source>
        <strain evidence="2 3">NIES-4017</strain>
    </source>
</reference>
<comment type="caution">
    <text evidence="2">The sequence shown here is derived from an EMBL/GenBank/DDBJ whole genome shotgun (WGS) entry which is preliminary data.</text>
</comment>